<dbReference type="STRING" id="133381.A0A2T9Z9Y2"/>
<accession>A0A2T9Z9Y2</accession>
<feature type="coiled-coil region" evidence="1">
    <location>
        <begin position="118"/>
        <end position="145"/>
    </location>
</feature>
<comment type="caution">
    <text evidence="2">The sequence shown here is derived from an EMBL/GenBank/DDBJ whole genome shotgun (WGS) entry which is preliminary data.</text>
</comment>
<keyword evidence="1" id="KW-0175">Coiled coil</keyword>
<evidence type="ECO:0000313" key="3">
    <source>
        <dbReference type="Proteomes" id="UP000245609"/>
    </source>
</evidence>
<protein>
    <submittedName>
        <fullName evidence="2">Uncharacterized protein</fullName>
    </submittedName>
</protein>
<evidence type="ECO:0000313" key="2">
    <source>
        <dbReference type="EMBL" id="PVV01419.1"/>
    </source>
</evidence>
<dbReference type="AlphaFoldDB" id="A0A2T9Z9Y2"/>
<dbReference type="EMBL" id="MBFS01001095">
    <property type="protein sequence ID" value="PVV01419.1"/>
    <property type="molecule type" value="Genomic_DNA"/>
</dbReference>
<evidence type="ECO:0000256" key="1">
    <source>
        <dbReference type="SAM" id="Coils"/>
    </source>
</evidence>
<proteinExistence type="predicted"/>
<organism evidence="2 3">
    <name type="scientific">Smittium megazygosporum</name>
    <dbReference type="NCBI Taxonomy" id="133381"/>
    <lineage>
        <taxon>Eukaryota</taxon>
        <taxon>Fungi</taxon>
        <taxon>Fungi incertae sedis</taxon>
        <taxon>Zoopagomycota</taxon>
        <taxon>Kickxellomycotina</taxon>
        <taxon>Harpellomycetes</taxon>
        <taxon>Harpellales</taxon>
        <taxon>Legeriomycetaceae</taxon>
        <taxon>Smittium</taxon>
    </lineage>
</organism>
<name>A0A2T9Z9Y2_9FUNG</name>
<keyword evidence="3" id="KW-1185">Reference proteome</keyword>
<reference evidence="2 3" key="1">
    <citation type="journal article" date="2018" name="MBio">
        <title>Comparative Genomics Reveals the Core Gene Toolbox for the Fungus-Insect Symbiosis.</title>
        <authorList>
            <person name="Wang Y."/>
            <person name="Stata M."/>
            <person name="Wang W."/>
            <person name="Stajich J.E."/>
            <person name="White M.M."/>
            <person name="Moncalvo J.M."/>
        </authorList>
    </citation>
    <scope>NUCLEOTIDE SEQUENCE [LARGE SCALE GENOMIC DNA]</scope>
    <source>
        <strain evidence="2 3">SC-DP-2</strain>
    </source>
</reference>
<sequence length="255" mass="29003">MKPGSNPENVSLIRRFNRYSEQVLKSISSKSNEPLKVLNESIIKSSSALPDLEPNTPHFGAPLFLQNTDRYFSNLTKSNDNVTLDLKTLDNFLTRSKNEILEIQGTINNVFTNSEIFINRVTSQLHSSKNEKQEAKNKISSLKKRQDKNKISELYAESFELSRIMFSLLKPPLSHMQLVKARDIDTAILKLVEKLDSFISSSLIPTDNQLSNTDYENFKTLTITIVDKIKGILDSARVEFSKFQSLLSALEDKEK</sequence>
<gene>
    <name evidence="2" type="ORF">BB560_004161</name>
</gene>
<dbReference type="Proteomes" id="UP000245609">
    <property type="component" value="Unassembled WGS sequence"/>
</dbReference>